<keyword evidence="2" id="KW-1185">Reference proteome</keyword>
<name>A0A7T8KL95_CALRO</name>
<dbReference type="EMBL" id="CP045891">
    <property type="protein sequence ID" value="QQP58002.1"/>
    <property type="molecule type" value="Genomic_DNA"/>
</dbReference>
<dbReference type="AlphaFoldDB" id="A0A7T8KL95"/>
<proteinExistence type="predicted"/>
<dbReference type="Proteomes" id="UP000595437">
    <property type="component" value="Chromosome 2"/>
</dbReference>
<accession>A0A7T8KL95</accession>
<evidence type="ECO:0000313" key="1">
    <source>
        <dbReference type="EMBL" id="QQP58002.1"/>
    </source>
</evidence>
<sequence>YESIIKEEFSAVEDLFTDSVVSSVRDESESWARDEDLMEVPSTQDLEELMDSPDVIVPDLFQDLADLEGAAGIFEDEVKEELGLFLDEEDGLRSDIMWSSACLNEENGTGCGSSGSLSGASKRPRRDSTLSLMECAQSLFREFELSGFPFMDTPLPSSEDDDEEEIDVVSYERANQNTRIFSTGTNSTSNH</sequence>
<organism evidence="1 2">
    <name type="scientific">Caligus rogercresseyi</name>
    <name type="common">Sea louse</name>
    <dbReference type="NCBI Taxonomy" id="217165"/>
    <lineage>
        <taxon>Eukaryota</taxon>
        <taxon>Metazoa</taxon>
        <taxon>Ecdysozoa</taxon>
        <taxon>Arthropoda</taxon>
        <taxon>Crustacea</taxon>
        <taxon>Multicrustacea</taxon>
        <taxon>Hexanauplia</taxon>
        <taxon>Copepoda</taxon>
        <taxon>Siphonostomatoida</taxon>
        <taxon>Caligidae</taxon>
        <taxon>Caligus</taxon>
    </lineage>
</organism>
<evidence type="ECO:0000313" key="2">
    <source>
        <dbReference type="Proteomes" id="UP000595437"/>
    </source>
</evidence>
<protein>
    <submittedName>
        <fullName evidence="1">Uncharacterized protein</fullName>
    </submittedName>
</protein>
<feature type="non-terminal residue" evidence="1">
    <location>
        <position position="191"/>
    </location>
</feature>
<feature type="non-terminal residue" evidence="1">
    <location>
        <position position="1"/>
    </location>
</feature>
<reference evidence="2" key="1">
    <citation type="submission" date="2021-01" db="EMBL/GenBank/DDBJ databases">
        <title>Caligus Genome Assembly.</title>
        <authorList>
            <person name="Gallardo-Escarate C."/>
        </authorList>
    </citation>
    <scope>NUCLEOTIDE SEQUENCE [LARGE SCALE GENOMIC DNA]</scope>
</reference>
<gene>
    <name evidence="1" type="ORF">FKW44_003177</name>
</gene>